<dbReference type="OrthoDB" id="3266819at2"/>
<protein>
    <recommendedName>
        <fullName evidence="3">DUF2505 domain-containing protein</fullName>
    </recommendedName>
</protein>
<dbReference type="EMBL" id="LT629711">
    <property type="protein sequence ID" value="SDP24822.1"/>
    <property type="molecule type" value="Genomic_DNA"/>
</dbReference>
<keyword evidence="2" id="KW-1185">Reference proteome</keyword>
<evidence type="ECO:0000313" key="1">
    <source>
        <dbReference type="EMBL" id="SDP24822.1"/>
    </source>
</evidence>
<dbReference type="AlphaFoldDB" id="A0A1H0R5L6"/>
<dbReference type="InterPro" id="IPR019639">
    <property type="entry name" value="DUF2505"/>
</dbReference>
<name>A0A1H0R5L6_9MICO</name>
<dbReference type="STRING" id="443156.SAMN04489867_1852"/>
<proteinExistence type="predicted"/>
<sequence length="163" mass="16911">MKIAKSIEYPGTPDAVFAVLSDVAFQEAKCAATAAIKHSANVETVGDHTVITTERVLPSDGLPDFAKSMVGDTLKVTETQDWGPASASGGRRGTVEMAVAGAPISLKGTLMLAPGPGCTVETLDAELKAKVPLIGGKIEKAAAPPIEEAIDIEAQTARTWLNR</sequence>
<gene>
    <name evidence="1" type="ORF">SAMN04489867_1852</name>
</gene>
<evidence type="ECO:0008006" key="3">
    <source>
        <dbReference type="Google" id="ProtNLM"/>
    </source>
</evidence>
<reference evidence="2" key="1">
    <citation type="submission" date="2016-10" db="EMBL/GenBank/DDBJ databases">
        <authorList>
            <person name="Varghese N."/>
            <person name="Submissions S."/>
        </authorList>
    </citation>
    <scope>NUCLEOTIDE SEQUENCE [LARGE SCALE GENOMIC DNA]</scope>
    <source>
        <strain evidence="2">DSM 22329</strain>
    </source>
</reference>
<dbReference type="Proteomes" id="UP000199077">
    <property type="component" value="Chromosome I"/>
</dbReference>
<dbReference type="Pfam" id="PF10698">
    <property type="entry name" value="DUF2505"/>
    <property type="match status" value="1"/>
</dbReference>
<dbReference type="RefSeq" id="WP_091784364.1">
    <property type="nucleotide sequence ID" value="NZ_LT629711.1"/>
</dbReference>
<organism evidence="1 2">
    <name type="scientific">Pedococcus dokdonensis</name>
    <dbReference type="NCBI Taxonomy" id="443156"/>
    <lineage>
        <taxon>Bacteria</taxon>
        <taxon>Bacillati</taxon>
        <taxon>Actinomycetota</taxon>
        <taxon>Actinomycetes</taxon>
        <taxon>Micrococcales</taxon>
        <taxon>Intrasporangiaceae</taxon>
        <taxon>Pedococcus</taxon>
    </lineage>
</organism>
<accession>A0A1H0R5L6</accession>
<evidence type="ECO:0000313" key="2">
    <source>
        <dbReference type="Proteomes" id="UP000199077"/>
    </source>
</evidence>